<dbReference type="InterPro" id="IPR050438">
    <property type="entry name" value="LMW_PTPase"/>
</dbReference>
<dbReference type="SUPFAM" id="SSF52788">
    <property type="entry name" value="Phosphotyrosine protein phosphatases I"/>
    <property type="match status" value="1"/>
</dbReference>
<feature type="active site" evidence="6">
    <location>
        <position position="20"/>
    </location>
</feature>
<evidence type="ECO:0000313" key="10">
    <source>
        <dbReference type="Proteomes" id="UP001292094"/>
    </source>
</evidence>
<feature type="active site" description="Nucleophile" evidence="6">
    <location>
        <position position="14"/>
    </location>
</feature>
<feature type="active site" description="Proton donor" evidence="6">
    <location>
        <position position="129"/>
    </location>
</feature>
<organism evidence="9 10">
    <name type="scientific">Petrolisthes manimaculis</name>
    <dbReference type="NCBI Taxonomy" id="1843537"/>
    <lineage>
        <taxon>Eukaryota</taxon>
        <taxon>Metazoa</taxon>
        <taxon>Ecdysozoa</taxon>
        <taxon>Arthropoda</taxon>
        <taxon>Crustacea</taxon>
        <taxon>Multicrustacea</taxon>
        <taxon>Malacostraca</taxon>
        <taxon>Eumalacostraca</taxon>
        <taxon>Eucarida</taxon>
        <taxon>Decapoda</taxon>
        <taxon>Pleocyemata</taxon>
        <taxon>Anomura</taxon>
        <taxon>Galatheoidea</taxon>
        <taxon>Porcellanidae</taxon>
        <taxon>Petrolisthes</taxon>
    </lineage>
</organism>
<dbReference type="CDD" id="cd16343">
    <property type="entry name" value="LMWPTP"/>
    <property type="match status" value="1"/>
</dbReference>
<dbReference type="Proteomes" id="UP001292094">
    <property type="component" value="Unassembled WGS sequence"/>
</dbReference>
<protein>
    <recommendedName>
        <fullName evidence="7">Low molecular weight phosphotyrosine protein phosphatase</fullName>
        <shortName evidence="7">LMW-PTP</shortName>
        <shortName evidence="7">LMW-PTPase</shortName>
        <ecNumber evidence="7">3.1.3.2</ecNumber>
        <ecNumber evidence="7">3.1.3.48</ecNumber>
    </recommendedName>
    <alternativeName>
        <fullName evidence="7">Low molecular weight cytosolic acid phosphatase</fullName>
    </alternativeName>
</protein>
<dbReference type="AlphaFoldDB" id="A0AAE1P4Q2"/>
<evidence type="ECO:0000313" key="9">
    <source>
        <dbReference type="EMBL" id="KAK4300807.1"/>
    </source>
</evidence>
<evidence type="ECO:0000256" key="1">
    <source>
        <dbReference type="ARBA" id="ARBA00004496"/>
    </source>
</evidence>
<comment type="catalytic activity">
    <reaction evidence="7">
        <text>O-phospho-L-tyrosyl-[protein] + H2O = L-tyrosyl-[protein] + phosphate</text>
        <dbReference type="Rhea" id="RHEA:10684"/>
        <dbReference type="Rhea" id="RHEA-COMP:10136"/>
        <dbReference type="Rhea" id="RHEA-COMP:20101"/>
        <dbReference type="ChEBI" id="CHEBI:15377"/>
        <dbReference type="ChEBI" id="CHEBI:43474"/>
        <dbReference type="ChEBI" id="CHEBI:46858"/>
        <dbReference type="ChEBI" id="CHEBI:61978"/>
        <dbReference type="EC" id="3.1.3.48"/>
    </reaction>
</comment>
<dbReference type="InterPro" id="IPR036196">
    <property type="entry name" value="Ptyr_pPase_sf"/>
</dbReference>
<dbReference type="PRINTS" id="PR00719">
    <property type="entry name" value="LMWPTPASE"/>
</dbReference>
<comment type="function">
    <text evidence="7">Acts on tyrosine phosphorylated proteins, low-MW aryl phosphates and natural and synthetic acyl phosphates.</text>
</comment>
<dbReference type="SMART" id="SM00226">
    <property type="entry name" value="LMWPc"/>
    <property type="match status" value="1"/>
</dbReference>
<keyword evidence="3 7" id="KW-0963">Cytoplasm</keyword>
<dbReference type="InterPro" id="IPR023485">
    <property type="entry name" value="Ptyr_pPase"/>
</dbReference>
<evidence type="ECO:0000256" key="3">
    <source>
        <dbReference type="ARBA" id="ARBA00022490"/>
    </source>
</evidence>
<dbReference type="GO" id="GO:0005737">
    <property type="term" value="C:cytoplasm"/>
    <property type="evidence" value="ECO:0007669"/>
    <property type="project" value="UniProtKB-SubCell"/>
</dbReference>
<dbReference type="InterPro" id="IPR002115">
    <property type="entry name" value="Tyr_Pase_low_mol_wt_mml"/>
</dbReference>
<dbReference type="Gene3D" id="3.40.50.2300">
    <property type="match status" value="1"/>
</dbReference>
<sequence length="159" mass="18019">MADGTKGKKVLFICLGNICRSPIAEAVFQWVVKKQRGLVGWEVDSAAIGSWHVGKDPDQRAIQVMKRHSIPMNHQARQLKKSDFAEFDYIIGMDHDNISDIKADAPPKHNAVVELFGSYDPEKELIIRDPYYDDDDLGFVKCYEQCLRCSRGFLDSLSV</sequence>
<dbReference type="PANTHER" id="PTHR11717:SF7">
    <property type="entry name" value="LOW MOLECULAR WEIGHT PHOSPHOTYROSINE PROTEIN PHOSPHATASE"/>
    <property type="match status" value="1"/>
</dbReference>
<dbReference type="FunFam" id="3.40.50.2300:FF:000105">
    <property type="entry name" value="Low molecular weight phosphotyrosine protein"/>
    <property type="match status" value="1"/>
</dbReference>
<feature type="domain" description="Phosphotyrosine protein phosphatase I" evidence="8">
    <location>
        <begin position="8"/>
        <end position="156"/>
    </location>
</feature>
<dbReference type="PANTHER" id="PTHR11717">
    <property type="entry name" value="LOW MOLECULAR WEIGHT PROTEIN TYROSINE PHOSPHATASE"/>
    <property type="match status" value="1"/>
</dbReference>
<comment type="subcellular location">
    <subcellularLocation>
        <location evidence="1 7">Cytoplasm</location>
    </subcellularLocation>
</comment>
<keyword evidence="4 7" id="KW-0378">Hydrolase</keyword>
<dbReference type="Pfam" id="PF01451">
    <property type="entry name" value="LMWPc"/>
    <property type="match status" value="1"/>
</dbReference>
<evidence type="ECO:0000256" key="2">
    <source>
        <dbReference type="ARBA" id="ARBA00011063"/>
    </source>
</evidence>
<dbReference type="PRINTS" id="PR00720">
    <property type="entry name" value="MAMMALPTPASE"/>
</dbReference>
<dbReference type="EC" id="3.1.3.2" evidence="7"/>
<keyword evidence="10" id="KW-1185">Reference proteome</keyword>
<comment type="catalytic activity">
    <reaction evidence="7">
        <text>a phosphate monoester + H2O = an alcohol + phosphate</text>
        <dbReference type="Rhea" id="RHEA:15017"/>
        <dbReference type="ChEBI" id="CHEBI:15377"/>
        <dbReference type="ChEBI" id="CHEBI:30879"/>
        <dbReference type="ChEBI" id="CHEBI:43474"/>
        <dbReference type="ChEBI" id="CHEBI:67140"/>
        <dbReference type="EC" id="3.1.3.2"/>
    </reaction>
</comment>
<evidence type="ECO:0000256" key="4">
    <source>
        <dbReference type="ARBA" id="ARBA00022801"/>
    </source>
</evidence>
<gene>
    <name evidence="9" type="ORF">Pmani_027021</name>
</gene>
<dbReference type="EMBL" id="JAWZYT010002987">
    <property type="protein sequence ID" value="KAK4300807.1"/>
    <property type="molecule type" value="Genomic_DNA"/>
</dbReference>
<comment type="similarity">
    <text evidence="2 7">Belongs to the low molecular weight phosphotyrosine protein phosphatase family.</text>
</comment>
<dbReference type="InterPro" id="IPR017867">
    <property type="entry name" value="Tyr_phospatase_low_mol_wt"/>
</dbReference>
<evidence type="ECO:0000256" key="6">
    <source>
        <dbReference type="PIRSR" id="PIRSR617867-1"/>
    </source>
</evidence>
<accession>A0AAE1P4Q2</accession>
<reference evidence="9" key="1">
    <citation type="submission" date="2023-11" db="EMBL/GenBank/DDBJ databases">
        <title>Genome assemblies of two species of porcelain crab, Petrolisthes cinctipes and Petrolisthes manimaculis (Anomura: Porcellanidae).</title>
        <authorList>
            <person name="Angst P."/>
        </authorList>
    </citation>
    <scope>NUCLEOTIDE SEQUENCE</scope>
    <source>
        <strain evidence="9">PB745_02</strain>
        <tissue evidence="9">Gill</tissue>
    </source>
</reference>
<keyword evidence="5 7" id="KW-0904">Protein phosphatase</keyword>
<name>A0AAE1P4Q2_9EUCA</name>
<dbReference type="GO" id="GO:0003993">
    <property type="term" value="F:acid phosphatase activity"/>
    <property type="evidence" value="ECO:0007669"/>
    <property type="project" value="UniProtKB-UniRule"/>
</dbReference>
<comment type="caution">
    <text evidence="9">The sequence shown here is derived from an EMBL/GenBank/DDBJ whole genome shotgun (WGS) entry which is preliminary data.</text>
</comment>
<dbReference type="EC" id="3.1.3.48" evidence="7"/>
<evidence type="ECO:0000256" key="7">
    <source>
        <dbReference type="RuleBase" id="RU368115"/>
    </source>
</evidence>
<proteinExistence type="inferred from homology"/>
<evidence type="ECO:0000256" key="5">
    <source>
        <dbReference type="ARBA" id="ARBA00022912"/>
    </source>
</evidence>
<dbReference type="GO" id="GO:0004726">
    <property type="term" value="F:non-membrane spanning protein tyrosine phosphatase activity"/>
    <property type="evidence" value="ECO:0007669"/>
    <property type="project" value="InterPro"/>
</dbReference>
<evidence type="ECO:0000259" key="8">
    <source>
        <dbReference type="SMART" id="SM00226"/>
    </source>
</evidence>